<dbReference type="EC" id="3.4.23.-" evidence="1"/>
<proteinExistence type="inferred from homology"/>
<evidence type="ECO:0000313" key="7">
    <source>
        <dbReference type="Proteomes" id="UP000190256"/>
    </source>
</evidence>
<dbReference type="STRING" id="1962263.BS637_00255"/>
<comment type="subcellular location">
    <subcellularLocation>
        <location evidence="1">Cell membrane</location>
    </subcellularLocation>
</comment>
<comment type="similarity">
    <text evidence="1">Belongs to the peptidase U4 family.</text>
</comment>
<dbReference type="GO" id="GO:0005886">
    <property type="term" value="C:plasma membrane"/>
    <property type="evidence" value="ECO:0007669"/>
    <property type="project" value="UniProtKB-SubCell"/>
</dbReference>
<name>A0A1S9I8E1_9CLOT</name>
<dbReference type="Proteomes" id="UP000190206">
    <property type="component" value="Unassembled WGS sequence"/>
</dbReference>
<keyword evidence="1" id="KW-1003">Cell membrane</keyword>
<dbReference type="PIRSF" id="PIRSF018571">
    <property type="entry name" value="SpoIIGA"/>
    <property type="match status" value="1"/>
</dbReference>
<gene>
    <name evidence="4" type="ORF">BS637_00255</name>
    <name evidence="5" type="ORF">BS638_07190</name>
</gene>
<feature type="transmembrane region" description="Helical" evidence="3">
    <location>
        <begin position="6"/>
        <end position="22"/>
    </location>
</feature>
<dbReference type="Proteomes" id="UP000190256">
    <property type="component" value="Unassembled WGS sequence"/>
</dbReference>
<evidence type="ECO:0000313" key="5">
    <source>
        <dbReference type="EMBL" id="OOO66478.1"/>
    </source>
</evidence>
<feature type="transmembrane region" description="Helical" evidence="3">
    <location>
        <begin position="34"/>
        <end position="55"/>
    </location>
</feature>
<keyword evidence="1" id="KW-0749">Sporulation</keyword>
<dbReference type="AlphaFoldDB" id="A0A1S9I8E1"/>
<comment type="function">
    <text evidence="1">Probable aspartic protease that is responsible for the proteolytic cleavage of the RNA polymerase sigma E factor (SigE/spoIIGB) to yield the active peptide in the mother cell during sporulation. Responds to a signal from the forespore that is triggered by the extracellular signal protein SpoIIR.</text>
</comment>
<dbReference type="GO" id="GO:0006508">
    <property type="term" value="P:proteolysis"/>
    <property type="evidence" value="ECO:0007669"/>
    <property type="project" value="UniProtKB-KW"/>
</dbReference>
<dbReference type="EMBL" id="MRAD01000001">
    <property type="protein sequence ID" value="OOO63493.1"/>
    <property type="molecule type" value="Genomic_DNA"/>
</dbReference>
<dbReference type="GO" id="GO:0004190">
    <property type="term" value="F:aspartic-type endopeptidase activity"/>
    <property type="evidence" value="ECO:0007669"/>
    <property type="project" value="UniProtKB-KW"/>
</dbReference>
<feature type="transmembrane region" description="Helical" evidence="3">
    <location>
        <begin position="61"/>
        <end position="77"/>
    </location>
</feature>
<evidence type="ECO:0000313" key="4">
    <source>
        <dbReference type="EMBL" id="OOO63493.1"/>
    </source>
</evidence>
<dbReference type="InterPro" id="IPR005081">
    <property type="entry name" value="SpoIIGA"/>
</dbReference>
<sequence length="265" mass="30490">MVVYLDVMILENFIVNLFILFLTSQTLKINNKILYLLTSSLLGSLYILVLIIPSLALFNKLIFKILIAFILILMAFHKKDLIFNIKATAVYIVYSMIIAGLCVFLECNSMNSRTFLFIEKFSYKKLMMSMMIIYIIGNKLVWYIKDRKDISSFIYDVDIILKKDQKSVRAFLDTGNELREPATNLPVLVVEKDVFSNVNLDSYDKFYIPYRVVNGNSGNLEGFKPNYIDVHIGGKKEKKEVIIALLEGKLSTIKDYRALLSRGII</sequence>
<dbReference type="Pfam" id="PF03419">
    <property type="entry name" value="Peptidase_U4"/>
    <property type="match status" value="1"/>
</dbReference>
<dbReference type="GO" id="GO:0030435">
    <property type="term" value="P:sporulation resulting in formation of a cellular spore"/>
    <property type="evidence" value="ECO:0007669"/>
    <property type="project" value="UniProtKB-KW"/>
</dbReference>
<protein>
    <recommendedName>
        <fullName evidence="1">Sporulation sigma-E factor-processing peptidase</fullName>
        <ecNumber evidence="1">3.4.23.-</ecNumber>
    </recommendedName>
    <alternativeName>
        <fullName evidence="1">Membrane-associated aspartic protease</fullName>
    </alternativeName>
    <alternativeName>
        <fullName evidence="1">Stage II sporulation protein GA</fullName>
    </alternativeName>
</protein>
<dbReference type="RefSeq" id="WP_078022482.1">
    <property type="nucleotide sequence ID" value="NZ_JADPGM010000003.1"/>
</dbReference>
<dbReference type="EMBL" id="MRAE01000014">
    <property type="protein sequence ID" value="OOO66478.1"/>
    <property type="molecule type" value="Genomic_DNA"/>
</dbReference>
<dbReference type="NCBIfam" id="TIGR02854">
    <property type="entry name" value="spore_II_GA"/>
    <property type="match status" value="1"/>
</dbReference>
<evidence type="ECO:0000256" key="1">
    <source>
        <dbReference type="PIRNR" id="PIRNR018571"/>
    </source>
</evidence>
<feature type="transmembrane region" description="Helical" evidence="3">
    <location>
        <begin position="126"/>
        <end position="144"/>
    </location>
</feature>
<dbReference type="OrthoDB" id="2690199at2"/>
<keyword evidence="1" id="KW-0645">Protease</keyword>
<organism evidence="5 7">
    <name type="scientific">Clostridium tepidum</name>
    <dbReference type="NCBI Taxonomy" id="1962263"/>
    <lineage>
        <taxon>Bacteria</taxon>
        <taxon>Bacillati</taxon>
        <taxon>Bacillota</taxon>
        <taxon>Clostridia</taxon>
        <taxon>Eubacteriales</taxon>
        <taxon>Clostridiaceae</taxon>
        <taxon>Clostridium</taxon>
    </lineage>
</organism>
<accession>A0A1S9I8E1</accession>
<comment type="caution">
    <text evidence="5">The sequence shown here is derived from an EMBL/GenBank/DDBJ whole genome shotgun (WGS) entry which is preliminary data.</text>
</comment>
<feature type="transmembrane region" description="Helical" evidence="3">
    <location>
        <begin position="89"/>
        <end position="106"/>
    </location>
</feature>
<reference evidence="5 7" key="1">
    <citation type="submission" date="2016-12" db="EMBL/GenBank/DDBJ databases">
        <title>Clostridium tepidum sp. nov., a close relative of Clostridium sporogenes and Clostridium botulinum Group I.</title>
        <authorList>
            <person name="Dobritsa A.P."/>
            <person name="Kutumbaka K.K."/>
            <person name="Werner K."/>
            <person name="Wiedmann M."/>
            <person name="Asmus A."/>
            <person name="Samadpour M."/>
        </authorList>
    </citation>
    <scope>NUCLEOTIDE SEQUENCE [LARGE SCALE GENOMIC DNA]</scope>
    <source>
        <strain evidence="5 7">IEH 97212</strain>
    </source>
</reference>
<keyword evidence="1 3" id="KW-0472">Membrane</keyword>
<keyword evidence="3" id="KW-0812">Transmembrane</keyword>
<keyword evidence="3" id="KW-1133">Transmembrane helix</keyword>
<keyword evidence="1" id="KW-0064">Aspartyl protease</keyword>
<evidence type="ECO:0000256" key="3">
    <source>
        <dbReference type="SAM" id="Phobius"/>
    </source>
</evidence>
<keyword evidence="1" id="KW-0378">Hydrolase</keyword>
<dbReference type="GO" id="GO:0030436">
    <property type="term" value="P:asexual sporulation"/>
    <property type="evidence" value="ECO:0007669"/>
    <property type="project" value="InterPro"/>
</dbReference>
<feature type="active site" evidence="2">
    <location>
        <position position="173"/>
    </location>
</feature>
<reference evidence="4 6" key="2">
    <citation type="submission" date="2016-12" db="EMBL/GenBank/DDBJ databases">
        <title>Clostridium tepidum sp. nov., a close relative of Clostridium sporogenes and Clostridium botulinum Group I.</title>
        <authorList>
            <person name="Dobritsa A.P."/>
            <person name="Kutumbaka K."/>
            <person name="Werner K."/>
            <person name="Samadpour M."/>
        </authorList>
    </citation>
    <scope>NUCLEOTIDE SEQUENCE [LARGE SCALE GENOMIC DNA]</scope>
    <source>
        <strain evidence="4 6">PE</strain>
    </source>
</reference>
<evidence type="ECO:0000256" key="2">
    <source>
        <dbReference type="PIRSR" id="PIRSR018571-1"/>
    </source>
</evidence>
<evidence type="ECO:0000313" key="6">
    <source>
        <dbReference type="Proteomes" id="UP000190206"/>
    </source>
</evidence>
<keyword evidence="6" id="KW-1185">Reference proteome</keyword>